<evidence type="ECO:0000313" key="12">
    <source>
        <dbReference type="EMBL" id="CAK9168786.1"/>
    </source>
</evidence>
<evidence type="ECO:0000256" key="1">
    <source>
        <dbReference type="ARBA" id="ARBA00004251"/>
    </source>
</evidence>
<evidence type="ECO:0000313" key="13">
    <source>
        <dbReference type="Proteomes" id="UP001642360"/>
    </source>
</evidence>
<gene>
    <name evidence="12" type="ORF">ILEXP_LOCUS38199</name>
</gene>
<dbReference type="Pfam" id="PF13855">
    <property type="entry name" value="LRR_8"/>
    <property type="match status" value="1"/>
</dbReference>
<proteinExistence type="inferred from homology"/>
<dbReference type="Proteomes" id="UP001642360">
    <property type="component" value="Unassembled WGS sequence"/>
</dbReference>
<dbReference type="FunFam" id="3.80.10.10:FF:000095">
    <property type="entry name" value="LRR receptor-like serine/threonine-protein kinase GSO1"/>
    <property type="match status" value="1"/>
</dbReference>
<dbReference type="SMART" id="SM00369">
    <property type="entry name" value="LRR_TYP"/>
    <property type="match status" value="5"/>
</dbReference>
<evidence type="ECO:0000256" key="7">
    <source>
        <dbReference type="ARBA" id="ARBA00022737"/>
    </source>
</evidence>
<evidence type="ECO:0000256" key="6">
    <source>
        <dbReference type="ARBA" id="ARBA00022729"/>
    </source>
</evidence>
<protein>
    <submittedName>
        <fullName evidence="12">Uncharacterized protein</fullName>
    </submittedName>
</protein>
<evidence type="ECO:0000256" key="9">
    <source>
        <dbReference type="ARBA" id="ARBA00023136"/>
    </source>
</evidence>
<keyword evidence="13" id="KW-1185">Reference proteome</keyword>
<dbReference type="FunFam" id="3.80.10.10:FF:000111">
    <property type="entry name" value="LRR receptor-like serine/threonine-protein kinase ERECTA"/>
    <property type="match status" value="1"/>
</dbReference>
<dbReference type="SUPFAM" id="SSF52058">
    <property type="entry name" value="L domain-like"/>
    <property type="match status" value="1"/>
</dbReference>
<keyword evidence="10" id="KW-0325">Glycoprotein</keyword>
<keyword evidence="4" id="KW-0433">Leucine-rich repeat</keyword>
<reference evidence="12 13" key="1">
    <citation type="submission" date="2024-02" db="EMBL/GenBank/DDBJ databases">
        <authorList>
            <person name="Vignale AGUSTIN F."/>
            <person name="Sosa J E."/>
            <person name="Modenutti C."/>
        </authorList>
    </citation>
    <scope>NUCLEOTIDE SEQUENCE [LARGE SCALE GENOMIC DNA]</scope>
</reference>
<evidence type="ECO:0000256" key="11">
    <source>
        <dbReference type="SAM" id="Phobius"/>
    </source>
</evidence>
<dbReference type="Pfam" id="PF00560">
    <property type="entry name" value="LRR_1"/>
    <property type="match status" value="10"/>
</dbReference>
<dbReference type="InterPro" id="IPR001611">
    <property type="entry name" value="Leu-rich_rpt"/>
</dbReference>
<comment type="similarity">
    <text evidence="2">Belongs to the RLP family.</text>
</comment>
<dbReference type="PANTHER" id="PTHR48063:SF100">
    <property type="entry name" value="RECEPTOR-LIKE PROTEIN EIX2"/>
    <property type="match status" value="1"/>
</dbReference>
<keyword evidence="8 11" id="KW-1133">Transmembrane helix</keyword>
<dbReference type="EMBL" id="CAUOFW020005158">
    <property type="protein sequence ID" value="CAK9168786.1"/>
    <property type="molecule type" value="Genomic_DNA"/>
</dbReference>
<dbReference type="GO" id="GO:0005886">
    <property type="term" value="C:plasma membrane"/>
    <property type="evidence" value="ECO:0007669"/>
    <property type="project" value="UniProtKB-SubCell"/>
</dbReference>
<comment type="subcellular location">
    <subcellularLocation>
        <location evidence="1">Cell membrane</location>
        <topology evidence="1">Single-pass type I membrane protein</topology>
    </subcellularLocation>
</comment>
<evidence type="ECO:0000256" key="4">
    <source>
        <dbReference type="ARBA" id="ARBA00022614"/>
    </source>
</evidence>
<dbReference type="PANTHER" id="PTHR48063">
    <property type="entry name" value="LRR RECEPTOR-LIKE KINASE"/>
    <property type="match status" value="1"/>
</dbReference>
<dbReference type="Gene3D" id="3.80.10.10">
    <property type="entry name" value="Ribonuclease Inhibitor"/>
    <property type="match status" value="1"/>
</dbReference>
<accession>A0ABC8THD1</accession>
<dbReference type="InterPro" id="IPR032675">
    <property type="entry name" value="LRR_dom_sf"/>
</dbReference>
<keyword evidence="7" id="KW-0677">Repeat</keyword>
<dbReference type="InterPro" id="IPR046956">
    <property type="entry name" value="RLP23-like"/>
</dbReference>
<dbReference type="GO" id="GO:0006952">
    <property type="term" value="P:defense response"/>
    <property type="evidence" value="ECO:0007669"/>
    <property type="project" value="UniProtKB-ARBA"/>
</dbReference>
<evidence type="ECO:0000256" key="2">
    <source>
        <dbReference type="ARBA" id="ARBA00009592"/>
    </source>
</evidence>
<evidence type="ECO:0000256" key="3">
    <source>
        <dbReference type="ARBA" id="ARBA00022475"/>
    </source>
</evidence>
<dbReference type="InterPro" id="IPR003591">
    <property type="entry name" value="Leu-rich_rpt_typical-subtyp"/>
</dbReference>
<keyword evidence="9 11" id="KW-0472">Membrane</keyword>
<dbReference type="AlphaFoldDB" id="A0ABC8THD1"/>
<comment type="caution">
    <text evidence="12">The sequence shown here is derived from an EMBL/GenBank/DDBJ whole genome shotgun (WGS) entry which is preliminary data.</text>
</comment>
<dbReference type="SUPFAM" id="SSF52047">
    <property type="entry name" value="RNI-like"/>
    <property type="match status" value="1"/>
</dbReference>
<dbReference type="GO" id="GO:0051707">
    <property type="term" value="P:response to other organism"/>
    <property type="evidence" value="ECO:0007669"/>
    <property type="project" value="UniProtKB-ARBA"/>
</dbReference>
<evidence type="ECO:0000256" key="5">
    <source>
        <dbReference type="ARBA" id="ARBA00022692"/>
    </source>
</evidence>
<sequence length="509" mass="56922">MLSFETRGDWVPSFRLEHVDLNSCKLGSEFPPWLQSEKGLRSLNIANTRISDTIPTWFSSISSQLEFLNLSHNQIHGDASSILRLEFVLVIDLGSNNLNGPLPRISSNIVVLDLSNNSFAGSIYHFLCGNRENEIRLQDLFLDNNVLSGEIPDCWMNYKFLEAVRLENNNLTGTIPNSFGNLTSLKFLHLGKNNLSGRLPASLQNCRELMVFDLGKNGFRGSIPTWAGKHLSNLMVLNFRSNKFRGVIPRELCHLASLQILDLAHNHLLGTIPSCFNNFSAMAEKSKSNNRIYYSPLNGLNLERESLVMKGREVEYSTTLHLVTSLDLSNNDIVGEIPEELTSLLGLRSLNLSGNYLRGMIPRYIGAMGLLESLDFSVNQLSGEIPPSISNLTFLNHLNLSYNNLTGKIPLGPQLQTFEESSYLGNLLCGPPLTKSCDKDGVNRTTNVEHEGKDSGGFEENWFYLSMAFGFIVGFGAVIGPLLFNQSWRILYFKFLDSIGHKLYDLVCK</sequence>
<evidence type="ECO:0000256" key="10">
    <source>
        <dbReference type="ARBA" id="ARBA00023180"/>
    </source>
</evidence>
<name>A0ABC8THD1_9AQUA</name>
<keyword evidence="6" id="KW-0732">Signal</keyword>
<keyword evidence="5 11" id="KW-0812">Transmembrane</keyword>
<evidence type="ECO:0000256" key="8">
    <source>
        <dbReference type="ARBA" id="ARBA00022989"/>
    </source>
</evidence>
<keyword evidence="3" id="KW-1003">Cell membrane</keyword>
<organism evidence="12 13">
    <name type="scientific">Ilex paraguariensis</name>
    <name type="common">yerba mate</name>
    <dbReference type="NCBI Taxonomy" id="185542"/>
    <lineage>
        <taxon>Eukaryota</taxon>
        <taxon>Viridiplantae</taxon>
        <taxon>Streptophyta</taxon>
        <taxon>Embryophyta</taxon>
        <taxon>Tracheophyta</taxon>
        <taxon>Spermatophyta</taxon>
        <taxon>Magnoliopsida</taxon>
        <taxon>eudicotyledons</taxon>
        <taxon>Gunneridae</taxon>
        <taxon>Pentapetalae</taxon>
        <taxon>asterids</taxon>
        <taxon>campanulids</taxon>
        <taxon>Aquifoliales</taxon>
        <taxon>Aquifoliaceae</taxon>
        <taxon>Ilex</taxon>
    </lineage>
</organism>
<feature type="transmembrane region" description="Helical" evidence="11">
    <location>
        <begin position="462"/>
        <end position="484"/>
    </location>
</feature>